<gene>
    <name evidence="2" type="ORF">BLNAU_7536</name>
</gene>
<keyword evidence="3" id="KW-1185">Reference proteome</keyword>
<feature type="region of interest" description="Disordered" evidence="1">
    <location>
        <begin position="37"/>
        <end position="80"/>
    </location>
</feature>
<evidence type="ECO:0000313" key="2">
    <source>
        <dbReference type="EMBL" id="KAK2957637.1"/>
    </source>
</evidence>
<proteinExistence type="predicted"/>
<dbReference type="Proteomes" id="UP001281761">
    <property type="component" value="Unassembled WGS sequence"/>
</dbReference>
<name>A0ABQ9Y1M4_9EUKA</name>
<reference evidence="2 3" key="1">
    <citation type="journal article" date="2022" name="bioRxiv">
        <title>Genomics of Preaxostyla Flagellates Illuminates Evolutionary Transitions and the Path Towards Mitochondrial Loss.</title>
        <authorList>
            <person name="Novak L.V.F."/>
            <person name="Treitli S.C."/>
            <person name="Pyrih J."/>
            <person name="Halakuc P."/>
            <person name="Pipaliya S.V."/>
            <person name="Vacek V."/>
            <person name="Brzon O."/>
            <person name="Soukal P."/>
            <person name="Eme L."/>
            <person name="Dacks J.B."/>
            <person name="Karnkowska A."/>
            <person name="Elias M."/>
            <person name="Hampl V."/>
        </authorList>
    </citation>
    <scope>NUCLEOTIDE SEQUENCE [LARGE SCALE GENOMIC DNA]</scope>
    <source>
        <strain evidence="2">NAU3</strain>
        <tissue evidence="2">Gut</tissue>
    </source>
</reference>
<dbReference type="EMBL" id="JARBJD010000045">
    <property type="protein sequence ID" value="KAK2957637.1"/>
    <property type="molecule type" value="Genomic_DNA"/>
</dbReference>
<sequence>MMTSRGIRSAATSEQSSITVLSISNAGVHITLAPMESGLSHRPASPIGSQTQPFRSSHVFPSTADNRREEHPSTVSWKGVECSSPQREGWCELSKKTRSSSPPDQLRPFTSTNRKKTPAVLIMCEDTSEIPVSGNSTDALPSKDEEGECGREFSTKLKWWRELVSHLSSDRVARSGSQGDGVILG</sequence>
<evidence type="ECO:0000313" key="3">
    <source>
        <dbReference type="Proteomes" id="UP001281761"/>
    </source>
</evidence>
<accession>A0ABQ9Y1M4</accession>
<protein>
    <submittedName>
        <fullName evidence="2">Uncharacterized protein</fullName>
    </submittedName>
</protein>
<organism evidence="2 3">
    <name type="scientific">Blattamonas nauphoetae</name>
    <dbReference type="NCBI Taxonomy" id="2049346"/>
    <lineage>
        <taxon>Eukaryota</taxon>
        <taxon>Metamonada</taxon>
        <taxon>Preaxostyla</taxon>
        <taxon>Oxymonadida</taxon>
        <taxon>Blattamonas</taxon>
    </lineage>
</organism>
<feature type="compositionally biased region" description="Polar residues" evidence="1">
    <location>
        <begin position="47"/>
        <end position="64"/>
    </location>
</feature>
<evidence type="ECO:0000256" key="1">
    <source>
        <dbReference type="SAM" id="MobiDB-lite"/>
    </source>
</evidence>
<comment type="caution">
    <text evidence="2">The sequence shown here is derived from an EMBL/GenBank/DDBJ whole genome shotgun (WGS) entry which is preliminary data.</text>
</comment>